<evidence type="ECO:0000313" key="1">
    <source>
        <dbReference type="EMBL" id="AXM97705.1"/>
    </source>
</evidence>
<dbReference type="Proteomes" id="UP000256503">
    <property type="component" value="Chromosome"/>
</dbReference>
<sequence>MKTTYSYLRDSLEAKELKAGLEFSLGLAAEGSKKLTIAVNSISSCEQFMSEIFESPELNKLRANQIINKKGVSIQLESTQTIQSYNTYETILAIHASPSLLAKIDSNKSVSALILLAEDRDVSEEWLASVEAKALSPKE</sequence>
<organism evidence="1 2">
    <name type="scientific">Pseudomonas plecoglossicida</name>
    <dbReference type="NCBI Taxonomy" id="70775"/>
    <lineage>
        <taxon>Bacteria</taxon>
        <taxon>Pseudomonadati</taxon>
        <taxon>Pseudomonadota</taxon>
        <taxon>Gammaproteobacteria</taxon>
        <taxon>Pseudomonadales</taxon>
        <taxon>Pseudomonadaceae</taxon>
        <taxon>Pseudomonas</taxon>
    </lineage>
</organism>
<dbReference type="AlphaFoldDB" id="A0AAD0QZ33"/>
<evidence type="ECO:0000313" key="2">
    <source>
        <dbReference type="Proteomes" id="UP000256503"/>
    </source>
</evidence>
<reference evidence="1 2" key="1">
    <citation type="submission" date="2018-07" db="EMBL/GenBank/DDBJ databases">
        <title>Complete genome sequence of a Pseudomonas plecoglossicida strain pathogenic to the marine fish, Larimichthys crocea.</title>
        <authorList>
            <person name="Tao Z."/>
        </authorList>
    </citation>
    <scope>NUCLEOTIDE SEQUENCE [LARGE SCALE GENOMIC DNA]</scope>
    <source>
        <strain evidence="1 2">XSDHY-P</strain>
    </source>
</reference>
<name>A0AAD0QZ33_PSEDL</name>
<dbReference type="GeneID" id="49615487"/>
<proteinExistence type="predicted"/>
<accession>A0AAD0QZ33</accession>
<dbReference type="RefSeq" id="WP_016393220.1">
    <property type="nucleotide sequence ID" value="NZ_CP031146.1"/>
</dbReference>
<gene>
    <name evidence="1" type="ORF">DVB73_18875</name>
</gene>
<protein>
    <submittedName>
        <fullName evidence="1">Uncharacterized protein</fullName>
    </submittedName>
</protein>
<dbReference type="EMBL" id="CP031146">
    <property type="protein sequence ID" value="AXM97705.1"/>
    <property type="molecule type" value="Genomic_DNA"/>
</dbReference>